<evidence type="ECO:0000313" key="2">
    <source>
        <dbReference type="Proteomes" id="UP000001307"/>
    </source>
</evidence>
<dbReference type="OrthoDB" id="10340585at2759"/>
<accession>E4XNR9</accession>
<dbReference type="InParanoid" id="E4XNR9"/>
<name>E4XNR9_OIKDI</name>
<organism evidence="1">
    <name type="scientific">Oikopleura dioica</name>
    <name type="common">Tunicate</name>
    <dbReference type="NCBI Taxonomy" id="34765"/>
    <lineage>
        <taxon>Eukaryota</taxon>
        <taxon>Metazoa</taxon>
        <taxon>Chordata</taxon>
        <taxon>Tunicata</taxon>
        <taxon>Appendicularia</taxon>
        <taxon>Copelata</taxon>
        <taxon>Oikopleuridae</taxon>
        <taxon>Oikopleura</taxon>
    </lineage>
</organism>
<gene>
    <name evidence="1" type="ORF">GSOID_T00016671001</name>
</gene>
<dbReference type="Proteomes" id="UP000001307">
    <property type="component" value="Unassembled WGS sequence"/>
</dbReference>
<dbReference type="EMBL" id="FN653086">
    <property type="protein sequence ID" value="CBY11507.1"/>
    <property type="molecule type" value="Genomic_DNA"/>
</dbReference>
<proteinExistence type="predicted"/>
<sequence>MKIIYTFVAAASAQMKNLLLDHNATCDFAHEADINSPLSENARFLSTYMDVPSSIIANLMTVDQRESVCSQLFDHINSTTILRTDNQARAEIPDWFESTDLGDGTHRVRFCCEPRAWKDPIDELDRLTSQWAESLWADDEHLVDNVNYIKKRLARDYNKKVKKGFAKTEALEFPIDESTNDCEKAGAFTKALKDWSSVHNYNYHRNLDKKHQKLALEIDNLMDELEFAHCL</sequence>
<dbReference type="AlphaFoldDB" id="E4XNR9"/>
<evidence type="ECO:0000313" key="1">
    <source>
        <dbReference type="EMBL" id="CBY11507.1"/>
    </source>
</evidence>
<protein>
    <submittedName>
        <fullName evidence="1">Uncharacterized protein</fullName>
    </submittedName>
</protein>
<keyword evidence="2" id="KW-1185">Reference proteome</keyword>
<reference evidence="1" key="1">
    <citation type="journal article" date="2010" name="Science">
        <title>Plasticity of animal genome architecture unmasked by rapid evolution of a pelagic tunicate.</title>
        <authorList>
            <person name="Denoeud F."/>
            <person name="Henriet S."/>
            <person name="Mungpakdee S."/>
            <person name="Aury J.M."/>
            <person name="Da Silva C."/>
            <person name="Brinkmann H."/>
            <person name="Mikhaleva J."/>
            <person name="Olsen L.C."/>
            <person name="Jubin C."/>
            <person name="Canestro C."/>
            <person name="Bouquet J.M."/>
            <person name="Danks G."/>
            <person name="Poulain J."/>
            <person name="Campsteijn C."/>
            <person name="Adamski M."/>
            <person name="Cross I."/>
            <person name="Yadetie F."/>
            <person name="Muffato M."/>
            <person name="Louis A."/>
            <person name="Butcher S."/>
            <person name="Tsagkogeorga G."/>
            <person name="Konrad A."/>
            <person name="Singh S."/>
            <person name="Jensen M.F."/>
            <person name="Cong E.H."/>
            <person name="Eikeseth-Otteraa H."/>
            <person name="Noel B."/>
            <person name="Anthouard V."/>
            <person name="Porcel B.M."/>
            <person name="Kachouri-Lafond R."/>
            <person name="Nishino A."/>
            <person name="Ugolini M."/>
            <person name="Chourrout P."/>
            <person name="Nishida H."/>
            <person name="Aasland R."/>
            <person name="Huzurbazar S."/>
            <person name="Westhof E."/>
            <person name="Delsuc F."/>
            <person name="Lehrach H."/>
            <person name="Reinhardt R."/>
            <person name="Weissenbach J."/>
            <person name="Roy S.W."/>
            <person name="Artiguenave F."/>
            <person name="Postlethwait J.H."/>
            <person name="Manak J.R."/>
            <person name="Thompson E.M."/>
            <person name="Jaillon O."/>
            <person name="Du Pasquier L."/>
            <person name="Boudinot P."/>
            <person name="Liberles D.A."/>
            <person name="Volff J.N."/>
            <person name="Philippe H."/>
            <person name="Lenhard B."/>
            <person name="Roest Crollius H."/>
            <person name="Wincker P."/>
            <person name="Chourrout D."/>
        </authorList>
    </citation>
    <scope>NUCLEOTIDE SEQUENCE [LARGE SCALE GENOMIC DNA]</scope>
</reference>